<accession>T0MHV9</accession>
<dbReference type="GO" id="GO:0051755">
    <property type="term" value="P:meiotic sister chromatid arm separation"/>
    <property type="evidence" value="ECO:0007669"/>
    <property type="project" value="EnsemblFungi"/>
</dbReference>
<dbReference type="SUPFAM" id="SSF56112">
    <property type="entry name" value="Protein kinase-like (PK-like)"/>
    <property type="match status" value="1"/>
</dbReference>
<dbReference type="SMR" id="T0MHV9"/>
<dbReference type="GO" id="GO:0045143">
    <property type="term" value="P:homologous chromosome segregation"/>
    <property type="evidence" value="ECO:0007669"/>
    <property type="project" value="EnsemblFungi"/>
</dbReference>
<keyword evidence="3" id="KW-0808">Transferase</keyword>
<dbReference type="GO" id="GO:0035838">
    <property type="term" value="C:growing cell tip"/>
    <property type="evidence" value="ECO:0007669"/>
    <property type="project" value="EnsemblFungi"/>
</dbReference>
<dbReference type="OrthoDB" id="5800476at2759"/>
<dbReference type="Proteomes" id="UP000053780">
    <property type="component" value="Unassembled WGS sequence"/>
</dbReference>
<evidence type="ECO:0000256" key="1">
    <source>
        <dbReference type="ARBA" id="ARBA00012513"/>
    </source>
</evidence>
<evidence type="ECO:0000313" key="4">
    <source>
        <dbReference type="Proteomes" id="UP000053780"/>
    </source>
</evidence>
<sequence length="292" mass="34527">MSSELKNIKLIKKIAGGAFGEIYLAQDTNLRIPVAVKVEKKTNQNQIKHEFIVYTRIKSQNLPKIYAFGKVLVDNIYLSCFVMELLGKSLETLFTECNRKFSIKTVCLLAIKMIENIELLHNKHFLHRDIKPDNFVFNIAQDTVYLIDFGLAKEYRNSVTLKHKEIKYNKSLTGTARYASINTHQGIEQSRRDDLESIGYCLIYFLKGKLPWQGLRAENKLEKYDKIRKVKESTKIWELCSDLPHEFYMYIFYVRNLGYDDWPNYDYLKDLFKELIKKNGWREDSVYDWNQI</sequence>
<dbReference type="VEuPathDB" id="MicrosporidiaDB:NAPIS_ORF01868"/>
<dbReference type="GO" id="GO:0004713">
    <property type="term" value="F:protein tyrosine kinase activity"/>
    <property type="evidence" value="ECO:0007669"/>
    <property type="project" value="EnsemblFungi"/>
</dbReference>
<evidence type="ECO:0000313" key="3">
    <source>
        <dbReference type="EMBL" id="EQB60565.1"/>
    </source>
</evidence>
<dbReference type="GO" id="GO:0032153">
    <property type="term" value="C:cell division site"/>
    <property type="evidence" value="ECO:0007669"/>
    <property type="project" value="EnsemblFungi"/>
</dbReference>
<evidence type="ECO:0000259" key="2">
    <source>
        <dbReference type="PROSITE" id="PS50011"/>
    </source>
</evidence>
<dbReference type="EMBL" id="KE647274">
    <property type="protein sequence ID" value="EQB60565.1"/>
    <property type="molecule type" value="Genomic_DNA"/>
</dbReference>
<dbReference type="InterPro" id="IPR011009">
    <property type="entry name" value="Kinase-like_dom_sf"/>
</dbReference>
<dbReference type="HOGENOM" id="CLU_019279_2_0_1"/>
<dbReference type="PROSITE" id="PS00108">
    <property type="entry name" value="PROTEIN_KINASE_ST"/>
    <property type="match status" value="1"/>
</dbReference>
<dbReference type="AlphaFoldDB" id="T0MHV9"/>
<dbReference type="GO" id="GO:0004674">
    <property type="term" value="F:protein serine/threonine kinase activity"/>
    <property type="evidence" value="ECO:0007669"/>
    <property type="project" value="UniProtKB-EC"/>
</dbReference>
<feature type="domain" description="Protein kinase" evidence="2">
    <location>
        <begin position="8"/>
        <end position="292"/>
    </location>
</feature>
<dbReference type="GO" id="GO:0032933">
    <property type="term" value="P:SREBP signaling pathway"/>
    <property type="evidence" value="ECO:0007669"/>
    <property type="project" value="EnsemblFungi"/>
</dbReference>
<dbReference type="GO" id="GO:0000122">
    <property type="term" value="P:negative regulation of transcription by RNA polymerase II"/>
    <property type="evidence" value="ECO:0007669"/>
    <property type="project" value="EnsemblFungi"/>
</dbReference>
<dbReference type="InterPro" id="IPR050235">
    <property type="entry name" value="CK1_Ser-Thr_kinase"/>
</dbReference>
<dbReference type="SMART" id="SM00220">
    <property type="entry name" value="S_TKc"/>
    <property type="match status" value="1"/>
</dbReference>
<proteinExistence type="predicted"/>
<organism evidence="3 4">
    <name type="scientific">Vairimorpha apis BRL 01</name>
    <dbReference type="NCBI Taxonomy" id="1037528"/>
    <lineage>
        <taxon>Eukaryota</taxon>
        <taxon>Fungi</taxon>
        <taxon>Fungi incertae sedis</taxon>
        <taxon>Microsporidia</taxon>
        <taxon>Nosematidae</taxon>
        <taxon>Vairimorpha</taxon>
    </lineage>
</organism>
<dbReference type="GO" id="GO:0005524">
    <property type="term" value="F:ATP binding"/>
    <property type="evidence" value="ECO:0007669"/>
    <property type="project" value="InterPro"/>
</dbReference>
<dbReference type="InterPro" id="IPR000719">
    <property type="entry name" value="Prot_kinase_dom"/>
</dbReference>
<keyword evidence="4" id="KW-1185">Reference proteome</keyword>
<dbReference type="GO" id="GO:0090006">
    <property type="term" value="P:regulation of linear element assembly"/>
    <property type="evidence" value="ECO:0007669"/>
    <property type="project" value="EnsemblFungi"/>
</dbReference>
<keyword evidence="3" id="KW-0418">Kinase</keyword>
<dbReference type="Gene3D" id="1.10.510.10">
    <property type="entry name" value="Transferase(Phosphotransferase) domain 1"/>
    <property type="match status" value="1"/>
</dbReference>
<dbReference type="CDD" id="cd14016">
    <property type="entry name" value="STKc_CK1"/>
    <property type="match status" value="1"/>
</dbReference>
<name>T0MHV9_9MICR</name>
<dbReference type="PROSITE" id="PS50011">
    <property type="entry name" value="PROTEIN_KINASE_DOM"/>
    <property type="match status" value="1"/>
</dbReference>
<dbReference type="GO" id="GO:0044732">
    <property type="term" value="C:mitotic spindle pole body"/>
    <property type="evidence" value="ECO:0007669"/>
    <property type="project" value="EnsemblFungi"/>
</dbReference>
<gene>
    <name evidence="3" type="ORF">NAPIS_ORF01868</name>
</gene>
<dbReference type="PANTHER" id="PTHR11909">
    <property type="entry name" value="CASEIN KINASE-RELATED"/>
    <property type="match status" value="1"/>
</dbReference>
<dbReference type="GO" id="GO:0010895">
    <property type="term" value="P:negative regulation of ergosterol biosynthetic process"/>
    <property type="evidence" value="ECO:0007669"/>
    <property type="project" value="EnsemblFungi"/>
</dbReference>
<protein>
    <recommendedName>
        <fullName evidence="1">non-specific serine/threonine protein kinase</fullName>
        <ecNumber evidence="1">2.7.11.1</ecNumber>
    </recommendedName>
</protein>
<dbReference type="EC" id="2.7.11.1" evidence="1"/>
<dbReference type="InterPro" id="IPR008271">
    <property type="entry name" value="Ser/Thr_kinase_AS"/>
</dbReference>
<dbReference type="GO" id="GO:0000228">
    <property type="term" value="C:nuclear chromosome"/>
    <property type="evidence" value="ECO:0007669"/>
    <property type="project" value="EnsemblFungi"/>
</dbReference>
<dbReference type="GO" id="GO:2000781">
    <property type="term" value="P:positive regulation of double-strand break repair"/>
    <property type="evidence" value="ECO:0007669"/>
    <property type="project" value="EnsemblFungi"/>
</dbReference>
<reference evidence="3 4" key="1">
    <citation type="journal article" date="2013" name="BMC Genomics">
        <title>Genome sequencing and comparative genomics of honey bee microsporidia, Nosema apis reveal novel insights into host-parasite interactions.</title>
        <authorList>
            <person name="Chen Yp."/>
            <person name="Pettis J.S."/>
            <person name="Zhao Y."/>
            <person name="Liu X."/>
            <person name="Tallon L.J."/>
            <person name="Sadzewicz L.D."/>
            <person name="Li R."/>
            <person name="Zheng H."/>
            <person name="Huang S."/>
            <person name="Zhang X."/>
            <person name="Hamilton M.C."/>
            <person name="Pernal S.F."/>
            <person name="Melathopoulos A.P."/>
            <person name="Yan X."/>
            <person name="Evans J.D."/>
        </authorList>
    </citation>
    <scope>NUCLEOTIDE SEQUENCE [LARGE SCALE GENOMIC DNA]</scope>
    <source>
        <strain evidence="3 4">BRL 01</strain>
    </source>
</reference>
<dbReference type="Pfam" id="PF00069">
    <property type="entry name" value="Pkinase"/>
    <property type="match status" value="1"/>
</dbReference>